<dbReference type="OrthoDB" id="1360312at2"/>
<name>A0A328YBT8_9FLAO</name>
<gene>
    <name evidence="2" type="ORF">CLV55_11074</name>
</gene>
<evidence type="ECO:0000313" key="2">
    <source>
        <dbReference type="EMBL" id="RAR70674.1"/>
    </source>
</evidence>
<protein>
    <recommendedName>
        <fullName evidence="4">DUF1795 domain-containing protein</fullName>
    </recommendedName>
</protein>
<dbReference type="AlphaFoldDB" id="A0A328YBT8"/>
<proteinExistence type="predicted"/>
<evidence type="ECO:0000256" key="1">
    <source>
        <dbReference type="SAM" id="SignalP"/>
    </source>
</evidence>
<accession>A0A328YBT8</accession>
<keyword evidence="1" id="KW-0732">Signal</keyword>
<reference evidence="2 3" key="1">
    <citation type="submission" date="2018-06" db="EMBL/GenBank/DDBJ databases">
        <title>Genomic Encyclopedia of Archaeal and Bacterial Type Strains, Phase II (KMG-II): from individual species to whole genera.</title>
        <authorList>
            <person name="Goeker M."/>
        </authorList>
    </citation>
    <scope>NUCLEOTIDE SEQUENCE [LARGE SCALE GENOMIC DNA]</scope>
    <source>
        <strain evidence="2 3">DSM 25663</strain>
    </source>
</reference>
<feature type="signal peptide" evidence="1">
    <location>
        <begin position="1"/>
        <end position="18"/>
    </location>
</feature>
<dbReference type="EMBL" id="QLSZ01000010">
    <property type="protein sequence ID" value="RAR70674.1"/>
    <property type="molecule type" value="Genomic_DNA"/>
</dbReference>
<keyword evidence="3" id="KW-1185">Reference proteome</keyword>
<evidence type="ECO:0008006" key="4">
    <source>
        <dbReference type="Google" id="ProtNLM"/>
    </source>
</evidence>
<sequence length="199" mass="23393">MKRILLLLFILCSINSIGQTFFENKQFGISMQNPTNWNVSDNQLLLKNLEKLDFSNEVTAELIKANKGMIVLASFYKYDINNHIGLIPTITINVRINQTKNFEDFKTFQKESSKGLKKYLDDFEYIIEPKEIQLSNRKGMEYRCKYSMKTKDGEILKIKSLNYFIPIGKYYLCFNFIDGLEKDDCTKEFEELIKTIKIK</sequence>
<dbReference type="Proteomes" id="UP000248840">
    <property type="component" value="Unassembled WGS sequence"/>
</dbReference>
<organism evidence="2 3">
    <name type="scientific">Flavobacterium aciduliphilum</name>
    <dbReference type="NCBI Taxonomy" id="1101402"/>
    <lineage>
        <taxon>Bacteria</taxon>
        <taxon>Pseudomonadati</taxon>
        <taxon>Bacteroidota</taxon>
        <taxon>Flavobacteriia</taxon>
        <taxon>Flavobacteriales</taxon>
        <taxon>Flavobacteriaceae</taxon>
        <taxon>Flavobacterium</taxon>
    </lineage>
</organism>
<dbReference type="RefSeq" id="WP_146739565.1">
    <property type="nucleotide sequence ID" value="NZ_QLSZ01000010.1"/>
</dbReference>
<comment type="caution">
    <text evidence="2">The sequence shown here is derived from an EMBL/GenBank/DDBJ whole genome shotgun (WGS) entry which is preliminary data.</text>
</comment>
<evidence type="ECO:0000313" key="3">
    <source>
        <dbReference type="Proteomes" id="UP000248840"/>
    </source>
</evidence>
<feature type="chain" id="PRO_5016405829" description="DUF1795 domain-containing protein" evidence="1">
    <location>
        <begin position="19"/>
        <end position="199"/>
    </location>
</feature>